<dbReference type="InterPro" id="IPR000672">
    <property type="entry name" value="THF_DH/CycHdrlase"/>
</dbReference>
<evidence type="ECO:0000256" key="3">
    <source>
        <dbReference type="ARBA" id="ARBA00022563"/>
    </source>
</evidence>
<dbReference type="FunFam" id="3.40.50.720:FF:000006">
    <property type="entry name" value="Bifunctional protein FolD"/>
    <property type="match status" value="1"/>
</dbReference>
<feature type="domain" description="Tetrahydrofolate dehydrogenase/cyclohydrolase catalytic" evidence="12">
    <location>
        <begin position="62"/>
        <end position="177"/>
    </location>
</feature>
<keyword evidence="8" id="KW-0511">Multifunctional enzyme</keyword>
<dbReference type="AlphaFoldDB" id="A0A6J0MTI0"/>
<keyword evidence="5" id="KW-0521">NADP</keyword>
<proteinExistence type="inferred from homology"/>
<reference evidence="15" key="2">
    <citation type="submission" date="2025-08" db="UniProtKB">
        <authorList>
            <consortium name="RefSeq"/>
        </authorList>
    </citation>
    <scope>IDENTIFICATION</scope>
    <source>
        <tissue evidence="15">Leaf</tissue>
    </source>
</reference>
<name>A0A6J0MTI0_RAPSA</name>
<dbReference type="SUPFAM" id="SSF53223">
    <property type="entry name" value="Aminoacid dehydrogenase-like, N-terminal domain"/>
    <property type="match status" value="1"/>
</dbReference>
<keyword evidence="4" id="KW-0378">Hydrolase</keyword>
<dbReference type="HAMAP" id="MF_01576">
    <property type="entry name" value="THF_DHG_CYH"/>
    <property type="match status" value="1"/>
</dbReference>
<comment type="pathway">
    <text evidence="1">One-carbon metabolism; tetrahydrofolate interconversion.</text>
</comment>
<dbReference type="Pfam" id="PF02882">
    <property type="entry name" value="THF_DHG_CYH_C"/>
    <property type="match status" value="1"/>
</dbReference>
<dbReference type="InterPro" id="IPR020631">
    <property type="entry name" value="THF_DH/CycHdrlase_NAD-bd_dom"/>
</dbReference>
<dbReference type="Gene3D" id="3.40.50.720">
    <property type="entry name" value="NAD(P)-binding Rossmann-like Domain"/>
    <property type="match status" value="1"/>
</dbReference>
<dbReference type="GO" id="GO:0004477">
    <property type="term" value="F:methenyltetrahydrofolate cyclohydrolase activity"/>
    <property type="evidence" value="ECO:0007669"/>
    <property type="project" value="TreeGrafter"/>
</dbReference>
<evidence type="ECO:0000256" key="1">
    <source>
        <dbReference type="ARBA" id="ARBA00004777"/>
    </source>
</evidence>
<dbReference type="GeneID" id="108846775"/>
<dbReference type="GO" id="GO:0004488">
    <property type="term" value="F:methylenetetrahydrofolate dehydrogenase (NADP+) activity"/>
    <property type="evidence" value="ECO:0007669"/>
    <property type="project" value="UniProtKB-EC"/>
</dbReference>
<keyword evidence="3" id="KW-0554">One-carbon metabolism</keyword>
<feature type="domain" description="Tetrahydrofolate dehydrogenase/cyclohydrolase NAD(P)-binding" evidence="13">
    <location>
        <begin position="198"/>
        <end position="345"/>
    </location>
</feature>
<evidence type="ECO:0000259" key="12">
    <source>
        <dbReference type="Pfam" id="PF00763"/>
    </source>
</evidence>
<dbReference type="PRINTS" id="PR00085">
    <property type="entry name" value="THFDHDRGNASE"/>
</dbReference>
<comment type="catalytic activity">
    <reaction evidence="9">
        <text>(6R)-5,10-methylene-5,6,7,8-tetrahydrofolate + NADP(+) = (6R)-5,10-methenyltetrahydrofolate + NADPH</text>
        <dbReference type="Rhea" id="RHEA:22812"/>
        <dbReference type="ChEBI" id="CHEBI:15636"/>
        <dbReference type="ChEBI" id="CHEBI:57455"/>
        <dbReference type="ChEBI" id="CHEBI:57783"/>
        <dbReference type="ChEBI" id="CHEBI:58349"/>
        <dbReference type="EC" id="1.5.1.5"/>
    </reaction>
</comment>
<accession>A0A6J0MTI0</accession>
<dbReference type="Proteomes" id="UP000504610">
    <property type="component" value="Chromosome 3"/>
</dbReference>
<evidence type="ECO:0000256" key="4">
    <source>
        <dbReference type="ARBA" id="ARBA00022801"/>
    </source>
</evidence>
<dbReference type="SUPFAM" id="SSF51735">
    <property type="entry name" value="NAD(P)-binding Rossmann-fold domains"/>
    <property type="match status" value="1"/>
</dbReference>
<dbReference type="InterPro" id="IPR020630">
    <property type="entry name" value="THF_DH/CycHdrlase_cat_dom"/>
</dbReference>
<dbReference type="InterPro" id="IPR046346">
    <property type="entry name" value="Aminoacid_DH-like_N_sf"/>
</dbReference>
<dbReference type="InterPro" id="IPR020867">
    <property type="entry name" value="THF_DH/CycHdrlase_CS"/>
</dbReference>
<keyword evidence="7" id="KW-0601">Photorespiration</keyword>
<evidence type="ECO:0000256" key="11">
    <source>
        <dbReference type="ARBA" id="ARBA00061364"/>
    </source>
</evidence>
<evidence type="ECO:0000256" key="10">
    <source>
        <dbReference type="ARBA" id="ARBA00058319"/>
    </source>
</evidence>
<dbReference type="GO" id="GO:0035999">
    <property type="term" value="P:tetrahydrofolate interconversion"/>
    <property type="evidence" value="ECO:0007669"/>
    <property type="project" value="TreeGrafter"/>
</dbReference>
<dbReference type="FunFam" id="3.40.50.10860:FF:000005">
    <property type="entry name" value="C-1-tetrahydrofolate synthase, cytoplasmic, putative"/>
    <property type="match status" value="1"/>
</dbReference>
<keyword evidence="6" id="KW-0560">Oxidoreductase</keyword>
<dbReference type="GO" id="GO:0005829">
    <property type="term" value="C:cytosol"/>
    <property type="evidence" value="ECO:0007669"/>
    <property type="project" value="TreeGrafter"/>
</dbReference>
<dbReference type="InterPro" id="IPR036291">
    <property type="entry name" value="NAD(P)-bd_dom_sf"/>
</dbReference>
<evidence type="ECO:0000313" key="15">
    <source>
        <dbReference type="RefSeq" id="XP_018475484.1"/>
    </source>
</evidence>
<dbReference type="OrthoDB" id="5126881at2759"/>
<organism evidence="14 15">
    <name type="scientific">Raphanus sativus</name>
    <name type="common">Radish</name>
    <name type="synonym">Raphanus raphanistrum var. sativus</name>
    <dbReference type="NCBI Taxonomy" id="3726"/>
    <lineage>
        <taxon>Eukaryota</taxon>
        <taxon>Viridiplantae</taxon>
        <taxon>Streptophyta</taxon>
        <taxon>Embryophyta</taxon>
        <taxon>Tracheophyta</taxon>
        <taxon>Spermatophyta</taxon>
        <taxon>Magnoliopsida</taxon>
        <taxon>eudicotyledons</taxon>
        <taxon>Gunneridae</taxon>
        <taxon>Pentapetalae</taxon>
        <taxon>rosids</taxon>
        <taxon>malvids</taxon>
        <taxon>Brassicales</taxon>
        <taxon>Brassicaceae</taxon>
        <taxon>Brassiceae</taxon>
        <taxon>Raphanus</taxon>
    </lineage>
</organism>
<dbReference type="NCBIfam" id="NF010783">
    <property type="entry name" value="PRK14186.1"/>
    <property type="match status" value="1"/>
</dbReference>
<dbReference type="RefSeq" id="XP_018475484.1">
    <property type="nucleotide sequence ID" value="XM_018619982.2"/>
</dbReference>
<dbReference type="PANTHER" id="PTHR48099">
    <property type="entry name" value="C-1-TETRAHYDROFOLATE SYNTHASE, CYTOPLASMIC-RELATED"/>
    <property type="match status" value="1"/>
</dbReference>
<evidence type="ECO:0000256" key="7">
    <source>
        <dbReference type="ARBA" id="ARBA00023238"/>
    </source>
</evidence>
<reference evidence="14" key="1">
    <citation type="journal article" date="2019" name="Database">
        <title>The radish genome database (RadishGD): an integrated information resource for radish genomics.</title>
        <authorList>
            <person name="Yu H.J."/>
            <person name="Baek S."/>
            <person name="Lee Y.J."/>
            <person name="Cho A."/>
            <person name="Mun J.H."/>
        </authorList>
    </citation>
    <scope>NUCLEOTIDE SEQUENCE [LARGE SCALE GENOMIC DNA]</scope>
    <source>
        <strain evidence="14">cv. WK10039</strain>
    </source>
</reference>
<dbReference type="GO" id="GO:0009853">
    <property type="term" value="P:photorespiration"/>
    <property type="evidence" value="ECO:0007669"/>
    <property type="project" value="UniProtKB-KW"/>
</dbReference>
<protein>
    <submittedName>
        <fullName evidence="15">Bifunctional protein FolD 4, chloroplastic-like</fullName>
    </submittedName>
</protein>
<evidence type="ECO:0000256" key="5">
    <source>
        <dbReference type="ARBA" id="ARBA00022857"/>
    </source>
</evidence>
<dbReference type="KEGG" id="rsz:108846775"/>
<comment type="subunit">
    <text evidence="2">Homodimer.</text>
</comment>
<evidence type="ECO:0000256" key="9">
    <source>
        <dbReference type="ARBA" id="ARBA00052194"/>
    </source>
</evidence>
<dbReference type="PANTHER" id="PTHR48099:SF19">
    <property type="entry name" value="METHENYLTETRAHYDROFOLATE CYCLOHYDROLASE"/>
    <property type="match status" value="1"/>
</dbReference>
<dbReference type="Pfam" id="PF00763">
    <property type="entry name" value="THF_DHG_CYH"/>
    <property type="match status" value="1"/>
</dbReference>
<evidence type="ECO:0000256" key="6">
    <source>
        <dbReference type="ARBA" id="ARBA00023002"/>
    </source>
</evidence>
<comment type="function">
    <text evidence="10">Catalyzes the oxidation of 5,10-methylenetetrahydrofolate to 5,10-methenyltetrahydrofolate and then the hydrolysis of 5,10-methenyltetrahydrofolate to 10-formyltetrahydrofolate.</text>
</comment>
<keyword evidence="14" id="KW-1185">Reference proteome</keyword>
<comment type="similarity">
    <text evidence="11">Belongs to the tetrahydrofolate dehydrogenase/cyclohydrolase family.</text>
</comment>
<gene>
    <name evidence="15" type="primary">LOC108846775</name>
</gene>
<evidence type="ECO:0000259" key="13">
    <source>
        <dbReference type="Pfam" id="PF02882"/>
    </source>
</evidence>
<evidence type="ECO:0000256" key="2">
    <source>
        <dbReference type="ARBA" id="ARBA00011738"/>
    </source>
</evidence>
<dbReference type="Gene3D" id="3.40.50.10860">
    <property type="entry name" value="Leucine Dehydrogenase, chain A, domain 1"/>
    <property type="match status" value="1"/>
</dbReference>
<evidence type="ECO:0000313" key="14">
    <source>
        <dbReference type="Proteomes" id="UP000504610"/>
    </source>
</evidence>
<sequence length="350" mass="38036">MAPLMFTVSTSPLVHAHSNIRNSVFMPRRCFGQIHLHTTPSIRGCSLSIRSTSSPYSGFTRIDGKKEAKSIRDEIKIEVSRMNASKNVVPGLAVILVGERKDSASYVRSKKKACESVGIKSVDVCLPEDSSEEDVLKYILSFNEDPSIHGILVQLPLPSHLNEHNIVNAICKEKDVDGFHPFNIGLLAKRGSEPDFVPCTPKGCIELLHRYNVEIEGKRAVVIGRSNIVGMPVAHLLQNEDATVTTIHSKTRNPEEITREADILIAAAGQPNMVRGSWIKPGAVVIDVGINHVQDLNVPSGSRLVGDVCYEEARKVASAVTPVPGGVGPMTIAMLLSNTLTSAKSIHKFQ</sequence>
<evidence type="ECO:0000256" key="8">
    <source>
        <dbReference type="ARBA" id="ARBA00023268"/>
    </source>
</evidence>
<dbReference type="PROSITE" id="PS00767">
    <property type="entry name" value="THF_DHG_CYH_2"/>
    <property type="match status" value="1"/>
</dbReference>
<dbReference type="CDD" id="cd01080">
    <property type="entry name" value="NAD_bind_m-THF_DH_Cyclohyd"/>
    <property type="match status" value="1"/>
</dbReference>